<protein>
    <submittedName>
        <fullName evidence="1">Tas protein, an NADP(H)-dependent aldo-keto reductase</fullName>
    </submittedName>
</protein>
<organism evidence="1">
    <name type="scientific">hydrothermal vent metagenome</name>
    <dbReference type="NCBI Taxonomy" id="652676"/>
    <lineage>
        <taxon>unclassified sequences</taxon>
        <taxon>metagenomes</taxon>
        <taxon>ecological metagenomes</taxon>
    </lineage>
</organism>
<dbReference type="InterPro" id="IPR036812">
    <property type="entry name" value="NAD(P)_OxRdtase_dom_sf"/>
</dbReference>
<dbReference type="AlphaFoldDB" id="A0A3B0RC95"/>
<dbReference type="Gene3D" id="3.20.20.100">
    <property type="entry name" value="NADP-dependent oxidoreductase domain"/>
    <property type="match status" value="1"/>
</dbReference>
<proteinExistence type="predicted"/>
<dbReference type="SUPFAM" id="SSF51430">
    <property type="entry name" value="NAD(P)-linked oxidoreductase"/>
    <property type="match status" value="1"/>
</dbReference>
<gene>
    <name evidence="1" type="ORF">MNBD_ALPHA07-263</name>
</gene>
<name>A0A3B0RC95_9ZZZZ</name>
<sequence>MKMKMLGRSGMMVSELCLGSMTWGTQTPPEDAHK</sequence>
<accession>A0A3B0RC95</accession>
<reference evidence="1" key="1">
    <citation type="submission" date="2018-06" db="EMBL/GenBank/DDBJ databases">
        <authorList>
            <person name="Zhirakovskaya E."/>
        </authorList>
    </citation>
    <scope>NUCLEOTIDE SEQUENCE</scope>
</reference>
<evidence type="ECO:0000313" key="1">
    <source>
        <dbReference type="EMBL" id="VAV90904.1"/>
    </source>
</evidence>
<feature type="non-terminal residue" evidence="1">
    <location>
        <position position="34"/>
    </location>
</feature>
<dbReference type="EMBL" id="UOEG01000066">
    <property type="protein sequence ID" value="VAV90904.1"/>
    <property type="molecule type" value="Genomic_DNA"/>
</dbReference>